<proteinExistence type="predicted"/>
<keyword evidence="1" id="KW-0732">Signal</keyword>
<evidence type="ECO:0000313" key="6">
    <source>
        <dbReference type="Proteomes" id="UP000235392"/>
    </source>
</evidence>
<keyword evidence="5" id="KW-1185">Reference proteome</keyword>
<comment type="caution">
    <text evidence="2">The sequence shown here is derived from an EMBL/GenBank/DDBJ whole genome shotgun (WGS) entry which is preliminary data.</text>
</comment>
<dbReference type="STRING" id="200324.A0A2N5SMK6"/>
<protein>
    <submittedName>
        <fullName evidence="2">Uncharacterized protein</fullName>
    </submittedName>
</protein>
<name>A0A2N5SMK6_9BASI</name>
<organism evidence="2 6">
    <name type="scientific">Puccinia coronata f. sp. avenae</name>
    <dbReference type="NCBI Taxonomy" id="200324"/>
    <lineage>
        <taxon>Eukaryota</taxon>
        <taxon>Fungi</taxon>
        <taxon>Dikarya</taxon>
        <taxon>Basidiomycota</taxon>
        <taxon>Pucciniomycotina</taxon>
        <taxon>Pucciniomycetes</taxon>
        <taxon>Pucciniales</taxon>
        <taxon>Pucciniaceae</taxon>
        <taxon>Puccinia</taxon>
    </lineage>
</organism>
<dbReference type="AlphaFoldDB" id="A0A2N5SMK6"/>
<evidence type="ECO:0000313" key="5">
    <source>
        <dbReference type="Proteomes" id="UP000235388"/>
    </source>
</evidence>
<accession>A0A2N5SMK6</accession>
<evidence type="ECO:0000313" key="4">
    <source>
        <dbReference type="EMBL" id="PLW56893.1"/>
    </source>
</evidence>
<evidence type="ECO:0000256" key="1">
    <source>
        <dbReference type="SAM" id="SignalP"/>
    </source>
</evidence>
<dbReference type="Proteomes" id="UP000235388">
    <property type="component" value="Unassembled WGS sequence"/>
</dbReference>
<evidence type="ECO:0000313" key="3">
    <source>
        <dbReference type="EMBL" id="PLW44263.1"/>
    </source>
</evidence>
<dbReference type="Proteomes" id="UP000235392">
    <property type="component" value="Unassembled WGS sequence"/>
</dbReference>
<dbReference type="EMBL" id="PGCI01000059">
    <property type="protein sequence ID" value="PLW44263.1"/>
    <property type="molecule type" value="Genomic_DNA"/>
</dbReference>
<feature type="chain" id="PRO_5015083570" evidence="1">
    <location>
        <begin position="26"/>
        <end position="133"/>
    </location>
</feature>
<evidence type="ECO:0000313" key="2">
    <source>
        <dbReference type="EMBL" id="PLW14469.1"/>
    </source>
</evidence>
<gene>
    <name evidence="4" type="ORF">PCANC_01204</name>
    <name evidence="3" type="ORF">PCASD_03884</name>
    <name evidence="2" type="ORF">PCASD_14380</name>
</gene>
<dbReference type="EMBL" id="PGCJ01000016">
    <property type="protein sequence ID" value="PLW56893.1"/>
    <property type="molecule type" value="Genomic_DNA"/>
</dbReference>
<reference evidence="5 6" key="1">
    <citation type="submission" date="2017-11" db="EMBL/GenBank/DDBJ databases">
        <title>De novo assembly and phasing of dikaryotic genomes from two isolates of Puccinia coronata f. sp. avenae, the causal agent of oat crown rust.</title>
        <authorList>
            <person name="Miller M.E."/>
            <person name="Zhang Y."/>
            <person name="Omidvar V."/>
            <person name="Sperschneider J."/>
            <person name="Schwessinger B."/>
            <person name="Raley C."/>
            <person name="Palmer J.M."/>
            <person name="Garnica D."/>
            <person name="Upadhyaya N."/>
            <person name="Rathjen J."/>
            <person name="Taylor J.M."/>
            <person name="Park R.F."/>
            <person name="Dodds P.N."/>
            <person name="Hirsch C.D."/>
            <person name="Kianian S.F."/>
            <person name="Figueroa M."/>
        </authorList>
    </citation>
    <scope>NUCLEOTIDE SEQUENCE [LARGE SCALE GENOMIC DNA]</scope>
    <source>
        <strain evidence="4">12NC29</strain>
        <strain evidence="2">12SD80</strain>
    </source>
</reference>
<sequence length="133" mass="14469">MVCVLGHTATLVSVLFISSLSFSQATPITTSSFSSSGFSSGESYVNGHRVSGHCQASKNGYTSNCNDPSFSSIPNVITNFSQGNYMPPFRSFPNMNNFWRGFQQQNPAFPNFFTNNYGFPGFPAFAAFPGFPN</sequence>
<dbReference type="OrthoDB" id="2507380at2759"/>
<feature type="signal peptide" evidence="1">
    <location>
        <begin position="1"/>
        <end position="25"/>
    </location>
</feature>
<dbReference type="EMBL" id="PGCI01000822">
    <property type="protein sequence ID" value="PLW14469.1"/>
    <property type="molecule type" value="Genomic_DNA"/>
</dbReference>